<keyword evidence="2" id="KW-1185">Reference proteome</keyword>
<accession>A0A167FK97</accession>
<evidence type="ECO:0000313" key="1">
    <source>
        <dbReference type="EMBL" id="OAB76648.1"/>
    </source>
</evidence>
<comment type="caution">
    <text evidence="1">The sequence shown here is derived from an EMBL/GenBank/DDBJ whole genome shotgun (WGS) entry which is preliminary data.</text>
</comment>
<evidence type="ECO:0000313" key="2">
    <source>
        <dbReference type="Proteomes" id="UP000077134"/>
    </source>
</evidence>
<organism evidence="1 2">
    <name type="scientific">Paenibacillus crassostreae</name>
    <dbReference type="NCBI Taxonomy" id="1763538"/>
    <lineage>
        <taxon>Bacteria</taxon>
        <taxon>Bacillati</taxon>
        <taxon>Bacillota</taxon>
        <taxon>Bacilli</taxon>
        <taxon>Bacillales</taxon>
        <taxon>Paenibacillaceae</taxon>
        <taxon>Paenibacillus</taxon>
    </lineage>
</organism>
<sequence>MNIVMSTDAARWYKRELNLDQGDCVRFFPRYSSGGGLHPGFSLGISDEKPTHSTLFQDVEGIHFYLEEQDVWYLEGYDLVVKYNESEDDIDYVYEEVK</sequence>
<dbReference type="RefSeq" id="WP_068655558.1">
    <property type="nucleotide sequence ID" value="NZ_CP017770.1"/>
</dbReference>
<name>A0A167FK97_9BACL</name>
<protein>
    <recommendedName>
        <fullName evidence="3">HesB/YadR/YfhF family protein</fullName>
    </recommendedName>
</protein>
<dbReference type="SUPFAM" id="SSF89360">
    <property type="entry name" value="HesB-like domain"/>
    <property type="match status" value="1"/>
</dbReference>
<dbReference type="AlphaFoldDB" id="A0A167FK97"/>
<evidence type="ECO:0008006" key="3">
    <source>
        <dbReference type="Google" id="ProtNLM"/>
    </source>
</evidence>
<gene>
    <name evidence="1" type="ORF">PNBC_04415</name>
</gene>
<dbReference type="KEGG" id="pcx:LPB68_20325"/>
<dbReference type="InterPro" id="IPR035903">
    <property type="entry name" value="HesB-like_dom_sf"/>
</dbReference>
<reference evidence="1 2" key="1">
    <citation type="submission" date="2016-02" db="EMBL/GenBank/DDBJ databases">
        <title>Paenibacillus sp. LPB0068, isolated from Crassostrea gigas.</title>
        <authorList>
            <person name="Shin S.-K."/>
            <person name="Yi H."/>
        </authorList>
    </citation>
    <scope>NUCLEOTIDE SEQUENCE [LARGE SCALE GENOMIC DNA]</scope>
    <source>
        <strain evidence="1 2">LPB0068</strain>
    </source>
</reference>
<dbReference type="EMBL" id="LSFN01000005">
    <property type="protein sequence ID" value="OAB76648.1"/>
    <property type="molecule type" value="Genomic_DNA"/>
</dbReference>
<dbReference type="STRING" id="1763538.LPB68_20325"/>
<proteinExistence type="predicted"/>
<dbReference type="OrthoDB" id="1645729at2"/>
<dbReference type="Proteomes" id="UP000077134">
    <property type="component" value="Unassembled WGS sequence"/>
</dbReference>